<protein>
    <submittedName>
        <fullName evidence="2">Uncharacterized protein</fullName>
    </submittedName>
</protein>
<dbReference type="RefSeq" id="WP_044006013.1">
    <property type="nucleotide sequence ID" value="NZ_CP007649.1"/>
</dbReference>
<dbReference type="EMBL" id="CP007649">
    <property type="protein sequence ID" value="AIR11884.1"/>
    <property type="molecule type" value="Genomic_DNA"/>
</dbReference>
<evidence type="ECO:0000313" key="3">
    <source>
        <dbReference type="Proteomes" id="UP000029488"/>
    </source>
</evidence>
<organism evidence="2 3">
    <name type="scientific">Ligilactobacillus salivarius</name>
    <dbReference type="NCBI Taxonomy" id="1624"/>
    <lineage>
        <taxon>Bacteria</taxon>
        <taxon>Bacillati</taxon>
        <taxon>Bacillota</taxon>
        <taxon>Bacilli</taxon>
        <taxon>Lactobacillales</taxon>
        <taxon>Lactobacillaceae</taxon>
        <taxon>Ligilactobacillus</taxon>
    </lineage>
</organism>
<feature type="region of interest" description="Disordered" evidence="1">
    <location>
        <begin position="80"/>
        <end position="117"/>
    </location>
</feature>
<sequence length="132" mass="14997">MPRKKKNPKFKNKTVAVSITENDMDIWESLERVSRVTGLSKALVVKAAIRSYMKQLKKNGVISIYLPEMMENNDVGDEISIADDKKTEDTNNKKVNDNKDSSKKESQQDDEEVIPMTDNLSKFMLNAGMDPK</sequence>
<feature type="compositionally biased region" description="Basic and acidic residues" evidence="1">
    <location>
        <begin position="82"/>
        <end position="107"/>
    </location>
</feature>
<geneLocation type="plasmid" evidence="2 3">
    <name>pLMP1046</name>
</geneLocation>
<name>A0A089QFV0_9LACO</name>
<reference evidence="2 3" key="1">
    <citation type="journal article" date="2014" name="BMC Genomics">
        <title>Unusual genome complexity in Lactobacillus salivarius JCM1046.</title>
        <authorList>
            <person name="Raftis E.J."/>
            <person name="Forde B.M."/>
            <person name="Claesson M.J."/>
            <person name="O'Toole P.W."/>
        </authorList>
    </citation>
    <scope>NUCLEOTIDE SEQUENCE [LARGE SCALE GENOMIC DNA]</scope>
    <source>
        <strain evidence="2 3">JCM1046</strain>
        <plasmid evidence="2 3">pLMP1046</plasmid>
    </source>
</reference>
<gene>
    <name evidence="2" type="ORF">LSJ_4107</name>
</gene>
<evidence type="ECO:0000313" key="2">
    <source>
        <dbReference type="EMBL" id="AIR11884.1"/>
    </source>
</evidence>
<evidence type="ECO:0000256" key="1">
    <source>
        <dbReference type="SAM" id="MobiDB-lite"/>
    </source>
</evidence>
<proteinExistence type="predicted"/>
<dbReference type="Proteomes" id="UP000029488">
    <property type="component" value="Plasmid pLMP1046"/>
</dbReference>
<accession>A0A089QFV0</accession>
<dbReference type="KEGG" id="lsj:LSJ_4107"/>
<dbReference type="AlphaFoldDB" id="A0A089QFV0"/>
<keyword evidence="2" id="KW-0614">Plasmid</keyword>